<dbReference type="GO" id="GO:0003677">
    <property type="term" value="F:DNA binding"/>
    <property type="evidence" value="ECO:0007669"/>
    <property type="project" value="UniProtKB-KW"/>
</dbReference>
<evidence type="ECO:0000259" key="2">
    <source>
        <dbReference type="PROSITE" id="PS51299"/>
    </source>
</evidence>
<feature type="region of interest" description="Disordered" evidence="1">
    <location>
        <begin position="305"/>
        <end position="346"/>
    </location>
</feature>
<evidence type="ECO:0000256" key="1">
    <source>
        <dbReference type="SAM" id="MobiDB-lite"/>
    </source>
</evidence>
<dbReference type="InterPro" id="IPR003163">
    <property type="entry name" value="Tscrpt_reg_HTH_APSES-type"/>
</dbReference>
<dbReference type="OrthoDB" id="5562739at2759"/>
<dbReference type="PANTHER" id="PTHR43828">
    <property type="entry name" value="ASPARAGINASE"/>
    <property type="match status" value="1"/>
</dbReference>
<dbReference type="RefSeq" id="XP_033389064.1">
    <property type="nucleotide sequence ID" value="XM_033532611.1"/>
</dbReference>
<dbReference type="SUPFAM" id="SSF54616">
    <property type="entry name" value="DNA-binding domain of Mlu1-box binding protein MBP1"/>
    <property type="match status" value="1"/>
</dbReference>
<dbReference type="Gene3D" id="3.10.260.10">
    <property type="entry name" value="Transcription regulator HTH, APSES-type DNA-binding domain"/>
    <property type="match status" value="1"/>
</dbReference>
<dbReference type="GO" id="GO:0030907">
    <property type="term" value="C:MBF transcription complex"/>
    <property type="evidence" value="ECO:0007669"/>
    <property type="project" value="TreeGrafter"/>
</dbReference>
<dbReference type="Proteomes" id="UP000799778">
    <property type="component" value="Unassembled WGS sequence"/>
</dbReference>
<proteinExistence type="predicted"/>
<organism evidence="3 4">
    <name type="scientific">Aaosphaeria arxii CBS 175.79</name>
    <dbReference type="NCBI Taxonomy" id="1450172"/>
    <lineage>
        <taxon>Eukaryota</taxon>
        <taxon>Fungi</taxon>
        <taxon>Dikarya</taxon>
        <taxon>Ascomycota</taxon>
        <taxon>Pezizomycotina</taxon>
        <taxon>Dothideomycetes</taxon>
        <taxon>Pleosporomycetidae</taxon>
        <taxon>Pleosporales</taxon>
        <taxon>Pleosporales incertae sedis</taxon>
        <taxon>Aaosphaeria</taxon>
    </lineage>
</organism>
<keyword evidence="4" id="KW-1185">Reference proteome</keyword>
<reference evidence="3" key="1">
    <citation type="journal article" date="2020" name="Stud. Mycol.">
        <title>101 Dothideomycetes genomes: a test case for predicting lifestyles and emergence of pathogens.</title>
        <authorList>
            <person name="Haridas S."/>
            <person name="Albert R."/>
            <person name="Binder M."/>
            <person name="Bloem J."/>
            <person name="Labutti K."/>
            <person name="Salamov A."/>
            <person name="Andreopoulos B."/>
            <person name="Baker S."/>
            <person name="Barry K."/>
            <person name="Bills G."/>
            <person name="Bluhm B."/>
            <person name="Cannon C."/>
            <person name="Castanera R."/>
            <person name="Culley D."/>
            <person name="Daum C."/>
            <person name="Ezra D."/>
            <person name="Gonzalez J."/>
            <person name="Henrissat B."/>
            <person name="Kuo A."/>
            <person name="Liang C."/>
            <person name="Lipzen A."/>
            <person name="Lutzoni F."/>
            <person name="Magnuson J."/>
            <person name="Mondo S."/>
            <person name="Nolan M."/>
            <person name="Ohm R."/>
            <person name="Pangilinan J."/>
            <person name="Park H.-J."/>
            <person name="Ramirez L."/>
            <person name="Alfaro M."/>
            <person name="Sun H."/>
            <person name="Tritt A."/>
            <person name="Yoshinaga Y."/>
            <person name="Zwiers L.-H."/>
            <person name="Turgeon B."/>
            <person name="Goodwin S."/>
            <person name="Spatafora J."/>
            <person name="Crous P."/>
            <person name="Grigoriev I."/>
        </authorList>
    </citation>
    <scope>NUCLEOTIDE SEQUENCE</scope>
    <source>
        <strain evidence="3">CBS 175.79</strain>
    </source>
</reference>
<feature type="compositionally biased region" description="Polar residues" evidence="1">
    <location>
        <begin position="322"/>
        <end position="341"/>
    </location>
</feature>
<accession>A0A6A5Y593</accession>
<dbReference type="GeneID" id="54290008"/>
<dbReference type="InterPro" id="IPR036887">
    <property type="entry name" value="HTH_APSES_sf"/>
</dbReference>
<dbReference type="GO" id="GO:0000981">
    <property type="term" value="F:DNA-binding transcription factor activity, RNA polymerase II-specific"/>
    <property type="evidence" value="ECO:0007669"/>
    <property type="project" value="UniProtKB-ARBA"/>
</dbReference>
<dbReference type="EMBL" id="ML978066">
    <property type="protein sequence ID" value="KAF2020725.1"/>
    <property type="molecule type" value="Genomic_DNA"/>
</dbReference>
<dbReference type="AlphaFoldDB" id="A0A6A5Y593"/>
<evidence type="ECO:0000313" key="3">
    <source>
        <dbReference type="EMBL" id="KAF2020725.1"/>
    </source>
</evidence>
<name>A0A6A5Y593_9PLEO</name>
<dbReference type="InterPro" id="IPR051642">
    <property type="entry name" value="SWI6-like"/>
</dbReference>
<protein>
    <submittedName>
        <fullName evidence="3">DNA-binding domain of Mlu1-box binding protein MBP1</fullName>
    </submittedName>
</protein>
<feature type="compositionally biased region" description="Basic and acidic residues" evidence="1">
    <location>
        <begin position="14"/>
        <end position="25"/>
    </location>
</feature>
<dbReference type="GO" id="GO:0033309">
    <property type="term" value="C:SBF transcription complex"/>
    <property type="evidence" value="ECO:0007669"/>
    <property type="project" value="TreeGrafter"/>
</dbReference>
<sequence>MRIPLLLNPIKCGDYHDYHDDDRTSESPTPAPAPRPIVPYTAGNKRQKIPKDAAIFTEGAKVNGPVNYPPYEYMDDKELQAQHRKFQIYPNGNIRQKGPRRIPYNSDKKDFMNKTGRDAFEVFQYQFRVPGDEKDYILLWDYQVGLVRMTALFKCCKYSKTTPAKALSLNPGLREISYSITGGALAAQGYWLPYEAAKAIAATFCYNIRHALTPVFGYEFLSMCIHPKDPTFGKFVINPEIVKFCAEDCKQWKKKLSSGRNPAMSSSPDMMGPRTPHLKFSFPPWGAKSTRARHLKLADTDSEYGTDEDISEKGLFSPEISPRSTTWTTVNRSQSPQTLPTYSPPQHWATSCPIGYSDEDFRAKRTFSKVTYGEDSQAPFTASAFEMDLVSDSGSSLPERRHCEHDLDAAEILLQLSSGDENMIHRRKRLRRGPGS</sequence>
<feature type="region of interest" description="Disordered" evidence="1">
    <location>
        <begin position="14"/>
        <end position="42"/>
    </location>
</feature>
<feature type="domain" description="HTH APSES-type" evidence="2">
    <location>
        <begin position="109"/>
        <end position="227"/>
    </location>
</feature>
<dbReference type="PROSITE" id="PS51299">
    <property type="entry name" value="HTH_APSES"/>
    <property type="match status" value="1"/>
</dbReference>
<keyword evidence="3" id="KW-0238">DNA-binding</keyword>
<evidence type="ECO:0000313" key="4">
    <source>
        <dbReference type="Proteomes" id="UP000799778"/>
    </source>
</evidence>
<dbReference type="PANTHER" id="PTHR43828:SF5">
    <property type="entry name" value="TRANSCRIPTIONAL REPRESSOR XBP1"/>
    <property type="match status" value="1"/>
</dbReference>
<gene>
    <name evidence="3" type="ORF">BU24DRAFT_469489</name>
</gene>